<feature type="domain" description="Sulfatase N-terminal" evidence="3">
    <location>
        <begin position="31"/>
        <end position="130"/>
    </location>
</feature>
<gene>
    <name evidence="4" type="ORF">H6D15_06515</name>
</gene>
<sequence length="585" mass="67020">MKRRIVSDVMFLSVLGGINPVVAQEIKSVRPNFVWFMTEDVSSYFLDIYNEGRFGAVTPHVKELARGGLVFNNAYSNAPVSSAARSTLITGCYAPRIGVHLHRKMEEVPMPEGLHMFPYYLRAAGYHTSNAAKTDYNCFLDKEAWNIVSGKIGAWRMRPDKDMPFFHVRTCAVTHESSLHFSEEKMHESHFATWLDSIYIHPNHPDTELFRYTYASFYNRISESDAELGRLIAMLEEDGELDNTFIFYFGDNGGALPGSKGYTTETGLRVPLVVYIPERWRDKLPLQVGTRVDGMVSFVDFGPTLLRLAGIDVPEGMDGIPFLGDDISLDNLNGRNEVFGYGDRFDELYAFNRTIRKGRFKYSRNFQPYHPKSLYAAYRYKQAAFREWKRLYVNGELNTVQSRFFLPQGAEELYDLSKDPYETNNLARQPMYKEILLEMRKVLRELMVEKSDLGVFPECVWLEEGKNNPSLYGSRHRSSIRRYLDIADLELCDSENTTVRKKVRRALESEDPIERYWGATVCASWGDRAVFASLQLSRLIQDEVAYVASRAVVAMSRLQGKVLNDAMNGVWKRAEGTPEKVVCIE</sequence>
<evidence type="ECO:0000256" key="1">
    <source>
        <dbReference type="ARBA" id="ARBA00008779"/>
    </source>
</evidence>
<protein>
    <submittedName>
        <fullName evidence="4">Sulfatase-like hydrolase/transferase</fullName>
    </submittedName>
</protein>
<feature type="domain" description="Sulfatase N-terminal" evidence="3">
    <location>
        <begin position="206"/>
        <end position="311"/>
    </location>
</feature>
<dbReference type="PANTHER" id="PTHR42693:SF53">
    <property type="entry name" value="ENDO-4-O-SULFATASE"/>
    <property type="match status" value="1"/>
</dbReference>
<organism evidence="4 5">
    <name type="scientific">Caecibacteroides pullorum</name>
    <dbReference type="NCBI Taxonomy" id="2725562"/>
    <lineage>
        <taxon>Bacteria</taxon>
        <taxon>Pseudomonadati</taxon>
        <taxon>Bacteroidota</taxon>
        <taxon>Bacteroidia</taxon>
        <taxon>Bacteroidales</taxon>
        <taxon>Bacteroidaceae</taxon>
        <taxon>Caecibacteroides</taxon>
    </lineage>
</organism>
<dbReference type="GO" id="GO:0004065">
    <property type="term" value="F:arylsulfatase activity"/>
    <property type="evidence" value="ECO:0007669"/>
    <property type="project" value="TreeGrafter"/>
</dbReference>
<dbReference type="Pfam" id="PF00884">
    <property type="entry name" value="Sulfatase"/>
    <property type="match status" value="2"/>
</dbReference>
<evidence type="ECO:0000256" key="2">
    <source>
        <dbReference type="ARBA" id="ARBA00022801"/>
    </source>
</evidence>
<comment type="caution">
    <text evidence="4">The sequence shown here is derived from an EMBL/GenBank/DDBJ whole genome shotgun (WGS) entry which is preliminary data.</text>
</comment>
<reference evidence="4 5" key="1">
    <citation type="journal article" date="2021" name="Sci. Rep.">
        <title>The distribution of antibiotic resistance genes in chicken gut microbiota commensals.</title>
        <authorList>
            <person name="Juricova H."/>
            <person name="Matiasovicova J."/>
            <person name="Kubasova T."/>
            <person name="Cejkova D."/>
            <person name="Rychlik I."/>
        </authorList>
    </citation>
    <scope>NUCLEOTIDE SEQUENCE [LARGE SCALE GENOMIC DNA]</scope>
    <source>
        <strain evidence="4 5">An421</strain>
    </source>
</reference>
<dbReference type="InterPro" id="IPR050738">
    <property type="entry name" value="Sulfatase"/>
</dbReference>
<dbReference type="AlphaFoldDB" id="A0AA40ZSR5"/>
<dbReference type="Proteomes" id="UP000698924">
    <property type="component" value="Unassembled WGS sequence"/>
</dbReference>
<keyword evidence="2 4" id="KW-0378">Hydrolase</keyword>
<dbReference type="CDD" id="cd16027">
    <property type="entry name" value="SGSH"/>
    <property type="match status" value="1"/>
</dbReference>
<accession>A0AA40ZSR5</accession>
<keyword evidence="5" id="KW-1185">Reference proteome</keyword>
<name>A0AA40ZSR5_9BACT</name>
<evidence type="ECO:0000313" key="5">
    <source>
        <dbReference type="Proteomes" id="UP000698924"/>
    </source>
</evidence>
<dbReference type="InterPro" id="IPR000917">
    <property type="entry name" value="Sulfatase_N"/>
</dbReference>
<proteinExistence type="inferred from homology"/>
<evidence type="ECO:0000313" key="4">
    <source>
        <dbReference type="EMBL" id="MBM6857256.1"/>
    </source>
</evidence>
<comment type="similarity">
    <text evidence="1">Belongs to the sulfatase family.</text>
</comment>
<evidence type="ECO:0000259" key="3">
    <source>
        <dbReference type="Pfam" id="PF00884"/>
    </source>
</evidence>
<dbReference type="RefSeq" id="WP_204971497.1">
    <property type="nucleotide sequence ID" value="NZ_JAAZTS010000006.1"/>
</dbReference>
<dbReference type="EMBL" id="JACJMO010000006">
    <property type="protein sequence ID" value="MBM6857256.1"/>
    <property type="molecule type" value="Genomic_DNA"/>
</dbReference>
<dbReference type="InterPro" id="IPR017850">
    <property type="entry name" value="Alkaline_phosphatase_core_sf"/>
</dbReference>
<dbReference type="SUPFAM" id="SSF53649">
    <property type="entry name" value="Alkaline phosphatase-like"/>
    <property type="match status" value="1"/>
</dbReference>
<dbReference type="Gene3D" id="3.40.720.10">
    <property type="entry name" value="Alkaline Phosphatase, subunit A"/>
    <property type="match status" value="1"/>
</dbReference>
<dbReference type="PANTHER" id="PTHR42693">
    <property type="entry name" value="ARYLSULFATASE FAMILY MEMBER"/>
    <property type="match status" value="1"/>
</dbReference>